<comment type="caution">
    <text evidence="13">The sequence shown here is derived from an EMBL/GenBank/DDBJ whole genome shotgun (WGS) entry which is preliminary data.</text>
</comment>
<evidence type="ECO:0000256" key="12">
    <source>
        <dbReference type="SAM" id="Phobius"/>
    </source>
</evidence>
<evidence type="ECO:0000313" key="13">
    <source>
        <dbReference type="EMBL" id="MFC3105087.1"/>
    </source>
</evidence>
<evidence type="ECO:0000256" key="7">
    <source>
        <dbReference type="ARBA" id="ARBA00022519"/>
    </source>
</evidence>
<keyword evidence="10 12" id="KW-0472">Membrane</keyword>
<evidence type="ECO:0000256" key="8">
    <source>
        <dbReference type="ARBA" id="ARBA00022692"/>
    </source>
</evidence>
<dbReference type="InterPro" id="IPR030922">
    <property type="entry name" value="LptF"/>
</dbReference>
<gene>
    <name evidence="13" type="primary">lptF</name>
    <name evidence="13" type="ORF">ACFOSU_14490</name>
</gene>
<keyword evidence="6" id="KW-1003">Cell membrane</keyword>
<accession>A0ABV7EU65</accession>
<keyword evidence="5" id="KW-0813">Transport</keyword>
<keyword evidence="8 12" id="KW-0812">Transmembrane</keyword>
<evidence type="ECO:0000256" key="10">
    <source>
        <dbReference type="ARBA" id="ARBA00023136"/>
    </source>
</evidence>
<evidence type="ECO:0000256" key="6">
    <source>
        <dbReference type="ARBA" id="ARBA00022475"/>
    </source>
</evidence>
<comment type="similarity">
    <text evidence="3">Belongs to the LptF/LptG family.</text>
</comment>
<dbReference type="NCBIfam" id="TIGR04407">
    <property type="entry name" value="LptF_YjgP"/>
    <property type="match status" value="1"/>
</dbReference>
<reference evidence="14" key="1">
    <citation type="journal article" date="2019" name="Int. J. Syst. Evol. Microbiol.">
        <title>The Global Catalogue of Microorganisms (GCM) 10K type strain sequencing project: providing services to taxonomists for standard genome sequencing and annotation.</title>
        <authorList>
            <consortium name="The Broad Institute Genomics Platform"/>
            <consortium name="The Broad Institute Genome Sequencing Center for Infectious Disease"/>
            <person name="Wu L."/>
            <person name="Ma J."/>
        </authorList>
    </citation>
    <scope>NUCLEOTIDE SEQUENCE [LARGE SCALE GENOMIC DNA]</scope>
    <source>
        <strain evidence="14">KCTC 52640</strain>
    </source>
</reference>
<dbReference type="InterPro" id="IPR005495">
    <property type="entry name" value="LptG/LptF_permease"/>
</dbReference>
<evidence type="ECO:0000256" key="9">
    <source>
        <dbReference type="ARBA" id="ARBA00022989"/>
    </source>
</evidence>
<organism evidence="13 14">
    <name type="scientific">Salinisphaera aquimarina</name>
    <dbReference type="NCBI Taxonomy" id="2094031"/>
    <lineage>
        <taxon>Bacteria</taxon>
        <taxon>Pseudomonadati</taxon>
        <taxon>Pseudomonadota</taxon>
        <taxon>Gammaproteobacteria</taxon>
        <taxon>Salinisphaerales</taxon>
        <taxon>Salinisphaeraceae</taxon>
        <taxon>Salinisphaera</taxon>
    </lineage>
</organism>
<name>A0ABV7EU65_9GAMM</name>
<feature type="transmembrane region" description="Helical" evidence="12">
    <location>
        <begin position="329"/>
        <end position="351"/>
    </location>
</feature>
<dbReference type="RefSeq" id="WP_380690642.1">
    <property type="nucleotide sequence ID" value="NZ_JBHRSS010000006.1"/>
</dbReference>
<evidence type="ECO:0000256" key="2">
    <source>
        <dbReference type="ARBA" id="ARBA00004429"/>
    </source>
</evidence>
<keyword evidence="9 12" id="KW-1133">Transmembrane helix</keyword>
<feature type="transmembrane region" description="Helical" evidence="12">
    <location>
        <begin position="303"/>
        <end position="323"/>
    </location>
</feature>
<dbReference type="PANTHER" id="PTHR33529">
    <property type="entry name" value="SLR0882 PROTEIN-RELATED"/>
    <property type="match status" value="1"/>
</dbReference>
<keyword evidence="14" id="KW-1185">Reference proteome</keyword>
<dbReference type="EMBL" id="JBHRSS010000006">
    <property type="protein sequence ID" value="MFC3105087.1"/>
    <property type="molecule type" value="Genomic_DNA"/>
</dbReference>
<dbReference type="Pfam" id="PF03739">
    <property type="entry name" value="LptF_LptG"/>
    <property type="match status" value="1"/>
</dbReference>
<dbReference type="PANTHER" id="PTHR33529:SF7">
    <property type="entry name" value="LIPOPOLYSACCHARIDE EXPORT SYSTEM PERMEASE PROTEIN LPTF"/>
    <property type="match status" value="1"/>
</dbReference>
<protein>
    <recommendedName>
        <fullName evidence="4">Lipopolysaccharide export system permease protein LptF</fullName>
    </recommendedName>
</protein>
<comment type="subcellular location">
    <subcellularLocation>
        <location evidence="2">Cell inner membrane</location>
        <topology evidence="2">Multi-pass membrane protein</topology>
    </subcellularLocation>
</comment>
<evidence type="ECO:0000256" key="11">
    <source>
        <dbReference type="ARBA" id="ARBA00026081"/>
    </source>
</evidence>
<evidence type="ECO:0000256" key="4">
    <source>
        <dbReference type="ARBA" id="ARBA00014213"/>
    </source>
</evidence>
<evidence type="ECO:0000256" key="3">
    <source>
        <dbReference type="ARBA" id="ARBA00007725"/>
    </source>
</evidence>
<feature type="transmembrane region" description="Helical" evidence="12">
    <location>
        <begin position="50"/>
        <end position="79"/>
    </location>
</feature>
<dbReference type="Proteomes" id="UP001595462">
    <property type="component" value="Unassembled WGS sequence"/>
</dbReference>
<comment type="function">
    <text evidence="1">Part of the ABC transporter complex LptBFG involved in the translocation of lipopolysaccharide (LPS) from the inner membrane to the outer membrane.</text>
</comment>
<proteinExistence type="inferred from homology"/>
<comment type="subunit">
    <text evidence="11">Component of the lipopolysaccharide transport and assembly complex. The LptBFG transporter is composed of two ATP-binding proteins (LptB) and two transmembrane proteins (LptF and LptG).</text>
</comment>
<feature type="transmembrane region" description="Helical" evidence="12">
    <location>
        <begin position="274"/>
        <end position="291"/>
    </location>
</feature>
<evidence type="ECO:0000256" key="5">
    <source>
        <dbReference type="ARBA" id="ARBA00022448"/>
    </source>
</evidence>
<evidence type="ECO:0000313" key="14">
    <source>
        <dbReference type="Proteomes" id="UP001595462"/>
    </source>
</evidence>
<sequence>MPKVIFRYLFAEVARTWLVVAGVLLFLTLGLGFARFIADAAAGELPVDTVLALAVFGAIGNLEIVMPVSVLLAVLLTLGRLCRDNEMAALLASGASLRTVYRPFFVLGIVVAVIAGTSSIFFAPKAEREMQQLGAAGATAVLDSVAPGRFTTFLDGDAAFYAARRDSDDELRDVFIRVVHNDREGQSTQTVVTADRARTQTDPDSGRVTLVLDDGWRYEGVPGHADYRVVKFAEHGVQLAPARDASALKVDAQSFATLIASDDPEAITEWQTRLSVPISILILTLLALPIGRVPPRSGRYGRVIVGILFYVIYVNAVHLAGVAVENGTIPGVIGVWWVHALVLALAVVLVMREQGVFVRRRASAGAAS</sequence>
<keyword evidence="7" id="KW-0997">Cell inner membrane</keyword>
<evidence type="ECO:0000256" key="1">
    <source>
        <dbReference type="ARBA" id="ARBA00002265"/>
    </source>
</evidence>
<feature type="transmembrane region" description="Helical" evidence="12">
    <location>
        <begin position="100"/>
        <end position="123"/>
    </location>
</feature>